<evidence type="ECO:0000256" key="1">
    <source>
        <dbReference type="SAM" id="Coils"/>
    </source>
</evidence>
<reference evidence="2" key="1">
    <citation type="submission" date="2021-03" db="EMBL/GenBank/DDBJ databases">
        <title>Draft genome sequence of rust myrtle Austropuccinia psidii MF-1, a brazilian biotype.</title>
        <authorList>
            <person name="Quecine M.C."/>
            <person name="Pachon D.M.R."/>
            <person name="Bonatelli M.L."/>
            <person name="Correr F.H."/>
            <person name="Franceschini L.M."/>
            <person name="Leite T.F."/>
            <person name="Margarido G.R.A."/>
            <person name="Almeida C.A."/>
            <person name="Ferrarezi J.A."/>
            <person name="Labate C.A."/>
        </authorList>
    </citation>
    <scope>NUCLEOTIDE SEQUENCE</scope>
    <source>
        <strain evidence="2">MF-1</strain>
    </source>
</reference>
<evidence type="ECO:0000313" key="3">
    <source>
        <dbReference type="Proteomes" id="UP000765509"/>
    </source>
</evidence>
<evidence type="ECO:0000313" key="2">
    <source>
        <dbReference type="EMBL" id="MBW0556118.1"/>
    </source>
</evidence>
<keyword evidence="3" id="KW-1185">Reference proteome</keyword>
<name>A0A9Q3J4M3_9BASI</name>
<dbReference type="AlphaFoldDB" id="A0A9Q3J4M3"/>
<gene>
    <name evidence="2" type="ORF">O181_095833</name>
</gene>
<keyword evidence="1" id="KW-0175">Coiled coil</keyword>
<feature type="coiled-coil region" evidence="1">
    <location>
        <begin position="41"/>
        <end position="108"/>
    </location>
</feature>
<comment type="caution">
    <text evidence="2">The sequence shown here is derived from an EMBL/GenBank/DDBJ whole genome shotgun (WGS) entry which is preliminary data.</text>
</comment>
<proteinExistence type="predicted"/>
<dbReference type="EMBL" id="AVOT02063406">
    <property type="protein sequence ID" value="MBW0556118.1"/>
    <property type="molecule type" value="Genomic_DNA"/>
</dbReference>
<dbReference type="Proteomes" id="UP000765509">
    <property type="component" value="Unassembled WGS sequence"/>
</dbReference>
<organism evidence="2 3">
    <name type="scientific">Austropuccinia psidii MF-1</name>
    <dbReference type="NCBI Taxonomy" id="1389203"/>
    <lineage>
        <taxon>Eukaryota</taxon>
        <taxon>Fungi</taxon>
        <taxon>Dikarya</taxon>
        <taxon>Basidiomycota</taxon>
        <taxon>Pucciniomycotina</taxon>
        <taxon>Pucciniomycetes</taxon>
        <taxon>Pucciniales</taxon>
        <taxon>Sphaerophragmiaceae</taxon>
        <taxon>Austropuccinia</taxon>
    </lineage>
</organism>
<accession>A0A9Q3J4M3</accession>
<protein>
    <submittedName>
        <fullName evidence="2">Uncharacterized protein</fullName>
    </submittedName>
</protein>
<sequence length="285" mass="33491">MSFRQIASSGAYQYMRSNLSFLNDLSLLCSVYDHYIHYLMAEKYKKEIREEGKNNRDEEKKVVQRERQRLRDRRYRFAVASKYPRRYLKVLEDNLDEKITQAEQVRGQRPQQRVRRRPKVPIPSKFLKAPKGLPLDLYDIEWFNNLDHAERCFAADITSVAFIPAKNNQAIQKLHHPDEKLGDVSFNAKYWEEATEKYSLSHELAQSSDDDEDINEDCDSGYESLLDFEDTKDEFENTRFNIEVPSSDNDISNDDDEKMADVFEATPIMGNKIYLSKEMASGVWQ</sequence>